<dbReference type="Proteomes" id="UP001163321">
    <property type="component" value="Chromosome 1"/>
</dbReference>
<dbReference type="EMBL" id="CM047580">
    <property type="protein sequence ID" value="KAI9922174.1"/>
    <property type="molecule type" value="Genomic_DNA"/>
</dbReference>
<evidence type="ECO:0000313" key="2">
    <source>
        <dbReference type="Proteomes" id="UP001163321"/>
    </source>
</evidence>
<protein>
    <submittedName>
        <fullName evidence="1">Uncharacterized protein</fullName>
    </submittedName>
</protein>
<organism evidence="1 2">
    <name type="scientific">Peronosclerospora sorghi</name>
    <dbReference type="NCBI Taxonomy" id="230839"/>
    <lineage>
        <taxon>Eukaryota</taxon>
        <taxon>Sar</taxon>
        <taxon>Stramenopiles</taxon>
        <taxon>Oomycota</taxon>
        <taxon>Peronosporomycetes</taxon>
        <taxon>Peronosporales</taxon>
        <taxon>Peronosporaceae</taxon>
        <taxon>Peronosclerospora</taxon>
    </lineage>
</organism>
<reference evidence="1 2" key="1">
    <citation type="journal article" date="2022" name="bioRxiv">
        <title>The genome of the oomycete Peronosclerospora sorghi, a cosmopolitan pathogen of maize and sorghum, is inflated with dispersed pseudogenes.</title>
        <authorList>
            <person name="Fletcher K."/>
            <person name="Martin F."/>
            <person name="Isakeit T."/>
            <person name="Cavanaugh K."/>
            <person name="Magill C."/>
            <person name="Michelmore R."/>
        </authorList>
    </citation>
    <scope>NUCLEOTIDE SEQUENCE [LARGE SCALE GENOMIC DNA]</scope>
    <source>
        <strain evidence="1">P6</strain>
    </source>
</reference>
<comment type="caution">
    <text evidence="1">The sequence shown here is derived from an EMBL/GenBank/DDBJ whole genome shotgun (WGS) entry which is preliminary data.</text>
</comment>
<evidence type="ECO:0000313" key="1">
    <source>
        <dbReference type="EMBL" id="KAI9922174.1"/>
    </source>
</evidence>
<keyword evidence="2" id="KW-1185">Reference proteome</keyword>
<name>A0ACC0WVU7_9STRA</name>
<sequence length="252" mass="29063">MCTLHTHIFELRSFVVNTLVHAVSFTLSVASRRTPWNILSATLMRGKCSPWIRNVRNAVEHALARRGKEVSRENDVEAAQFYDSSEADAVDMEMDPTDRWDSEYNEPAISFDNEGIQHDALMQRDMQPRRTTKTTALRKKQKSPRADRPKKWTRNSMLNSYIVRSSASWSWSNLRVVGSQKKKNGLSDLQWNGFEMILKKHQRGGKGSKTQHVLAARNGSANNIQESRRNLSSRNHISSVQARRMHLRNKRF</sequence>
<accession>A0ACC0WVU7</accession>
<proteinExistence type="predicted"/>
<gene>
    <name evidence="1" type="ORF">PsorP6_000548</name>
</gene>